<gene>
    <name evidence="1" type="ORF">JCM9157_647</name>
</gene>
<proteinExistence type="predicted"/>
<comment type="caution">
    <text evidence="1">The sequence shown here is derived from an EMBL/GenBank/DDBJ whole genome shotgun (WGS) entry which is preliminary data.</text>
</comment>
<keyword evidence="2" id="KW-1185">Reference proteome</keyword>
<organism evidence="1 2">
    <name type="scientific">Halalkalibacter akibai (strain ATCC 43226 / DSM 21942 / CIP 109018 / JCM 9157 / 1139)</name>
    <name type="common">Bacillus akibai</name>
    <dbReference type="NCBI Taxonomy" id="1236973"/>
    <lineage>
        <taxon>Bacteria</taxon>
        <taxon>Bacillati</taxon>
        <taxon>Bacillota</taxon>
        <taxon>Bacilli</taxon>
        <taxon>Bacillales</taxon>
        <taxon>Bacillaceae</taxon>
        <taxon>Halalkalibacter</taxon>
    </lineage>
</organism>
<dbReference type="AlphaFoldDB" id="W4QQK9"/>
<evidence type="ECO:0000313" key="1">
    <source>
        <dbReference type="EMBL" id="GAE33629.1"/>
    </source>
</evidence>
<dbReference type="eggNOG" id="COG4475">
    <property type="taxonomic scope" value="Bacteria"/>
</dbReference>
<reference evidence="1 2" key="1">
    <citation type="journal article" date="2014" name="Genome Announc.">
        <title>Draft Genome Sequences of Three Alkaliphilic Bacillus Strains, Bacillus wakoensis JCM 9140T, Bacillus akibai JCM 9157T, and Bacillus hemicellulosilyticus JCM 9152T.</title>
        <authorList>
            <person name="Yuki M."/>
            <person name="Oshima K."/>
            <person name="Suda W."/>
            <person name="Oshida Y."/>
            <person name="Kitamura K."/>
            <person name="Iida T."/>
            <person name="Hattori M."/>
            <person name="Ohkuma M."/>
        </authorList>
    </citation>
    <scope>NUCLEOTIDE SEQUENCE [LARGE SCALE GENOMIC DNA]</scope>
    <source>
        <strain evidence="1 2">JCM 9157</strain>
    </source>
</reference>
<sequence>MNLPIETIQEQLQQLLNDLQKAYPFSKETLLVVGTSTSEVVGEHIGSNGSHEIAKVIFNVLEEVQLKTGVRLAFQCCEHLTER</sequence>
<dbReference type="EMBL" id="BAUV01000003">
    <property type="protein sequence ID" value="GAE33629.1"/>
    <property type="molecule type" value="Genomic_DNA"/>
</dbReference>
<accession>W4QQK9</accession>
<evidence type="ECO:0000313" key="2">
    <source>
        <dbReference type="Proteomes" id="UP000018896"/>
    </source>
</evidence>
<dbReference type="SUPFAM" id="SSF110710">
    <property type="entry name" value="TTHA0583/YokD-like"/>
    <property type="match status" value="1"/>
</dbReference>
<dbReference type="Gene3D" id="3.40.50.10360">
    <property type="entry name" value="Hypothetical protein TT1679"/>
    <property type="match status" value="1"/>
</dbReference>
<dbReference type="InterPro" id="IPR028345">
    <property type="entry name" value="Antibiotic_NAT-like"/>
</dbReference>
<dbReference type="Pfam" id="PF04260">
    <property type="entry name" value="DUF436"/>
    <property type="match status" value="1"/>
</dbReference>
<dbReference type="Proteomes" id="UP000018896">
    <property type="component" value="Unassembled WGS sequence"/>
</dbReference>
<dbReference type="InterPro" id="IPR006340">
    <property type="entry name" value="DUF436"/>
</dbReference>
<protein>
    <submittedName>
        <fullName evidence="1">Uncharacterized protein</fullName>
    </submittedName>
</protein>
<dbReference type="STRING" id="1236973.JCM9157_647"/>
<name>W4QQK9_HALA3</name>